<accession>A0AAU9M9K4</accession>
<organism evidence="1 2">
    <name type="scientific">Lactuca virosa</name>
    <dbReference type="NCBI Taxonomy" id="75947"/>
    <lineage>
        <taxon>Eukaryota</taxon>
        <taxon>Viridiplantae</taxon>
        <taxon>Streptophyta</taxon>
        <taxon>Embryophyta</taxon>
        <taxon>Tracheophyta</taxon>
        <taxon>Spermatophyta</taxon>
        <taxon>Magnoliopsida</taxon>
        <taxon>eudicotyledons</taxon>
        <taxon>Gunneridae</taxon>
        <taxon>Pentapetalae</taxon>
        <taxon>asterids</taxon>
        <taxon>campanulids</taxon>
        <taxon>Asterales</taxon>
        <taxon>Asteraceae</taxon>
        <taxon>Cichorioideae</taxon>
        <taxon>Cichorieae</taxon>
        <taxon>Lactucinae</taxon>
        <taxon>Lactuca</taxon>
    </lineage>
</organism>
<keyword evidence="2" id="KW-1185">Reference proteome</keyword>
<evidence type="ECO:0000313" key="2">
    <source>
        <dbReference type="Proteomes" id="UP001157418"/>
    </source>
</evidence>
<gene>
    <name evidence="1" type="ORF">LVIROSA_LOCUS9764</name>
</gene>
<dbReference type="EMBL" id="CAKMRJ010001112">
    <property type="protein sequence ID" value="CAH1422432.1"/>
    <property type="molecule type" value="Genomic_DNA"/>
</dbReference>
<comment type="caution">
    <text evidence="1">The sequence shown here is derived from an EMBL/GenBank/DDBJ whole genome shotgun (WGS) entry which is preliminary data.</text>
</comment>
<reference evidence="1 2" key="1">
    <citation type="submission" date="2022-01" db="EMBL/GenBank/DDBJ databases">
        <authorList>
            <person name="Xiong W."/>
            <person name="Schranz E."/>
        </authorList>
    </citation>
    <scope>NUCLEOTIDE SEQUENCE [LARGE SCALE GENOMIC DNA]</scope>
</reference>
<name>A0AAU9M9K4_9ASTR</name>
<proteinExistence type="predicted"/>
<dbReference type="AlphaFoldDB" id="A0AAU9M9K4"/>
<evidence type="ECO:0000313" key="1">
    <source>
        <dbReference type="EMBL" id="CAH1422432.1"/>
    </source>
</evidence>
<sequence length="152" mass="17560">MVGTKLKEVGKSALTKYFYRITQLSPIPPQFGKISQPHRVEVCHTHPFLLTKSVKFGLMQKEWSGPYFQLILRLRRVLVREIEWVKYLSPSEGTKVVGHDVTVHFAFLTNSPYLSGKEDENISHKMLLSQPLLPFRVSCNWGVSFLRRDNSN</sequence>
<dbReference type="Proteomes" id="UP001157418">
    <property type="component" value="Unassembled WGS sequence"/>
</dbReference>
<protein>
    <submittedName>
        <fullName evidence="1">Uncharacterized protein</fullName>
    </submittedName>
</protein>